<evidence type="ECO:0000313" key="2">
    <source>
        <dbReference type="Proteomes" id="UP001054837"/>
    </source>
</evidence>
<name>A0AAV4QFH9_9ARAC</name>
<evidence type="ECO:0000313" key="1">
    <source>
        <dbReference type="EMBL" id="GIY07696.1"/>
    </source>
</evidence>
<sequence length="114" mass="13278">MVKRATHLEDIGGEDQEDILEDILQKMKVFFMKCWMLKIFFSEVSTAGSTTKEFRRDGKGFLECCMLKILISDTPCHKLLSQMKVAERRMKFLLKTQGHRNFTGRGLKCSRLKL</sequence>
<protein>
    <submittedName>
        <fullName evidence="1">Uncharacterized protein</fullName>
    </submittedName>
</protein>
<proteinExistence type="predicted"/>
<accession>A0AAV4QFH9</accession>
<dbReference type="EMBL" id="BPLQ01004379">
    <property type="protein sequence ID" value="GIY07696.1"/>
    <property type="molecule type" value="Genomic_DNA"/>
</dbReference>
<keyword evidence="2" id="KW-1185">Reference proteome</keyword>
<organism evidence="1 2">
    <name type="scientific">Caerostris darwini</name>
    <dbReference type="NCBI Taxonomy" id="1538125"/>
    <lineage>
        <taxon>Eukaryota</taxon>
        <taxon>Metazoa</taxon>
        <taxon>Ecdysozoa</taxon>
        <taxon>Arthropoda</taxon>
        <taxon>Chelicerata</taxon>
        <taxon>Arachnida</taxon>
        <taxon>Araneae</taxon>
        <taxon>Araneomorphae</taxon>
        <taxon>Entelegynae</taxon>
        <taxon>Araneoidea</taxon>
        <taxon>Araneidae</taxon>
        <taxon>Caerostris</taxon>
    </lineage>
</organism>
<gene>
    <name evidence="1" type="ORF">CDAR_26551</name>
</gene>
<dbReference type="Proteomes" id="UP001054837">
    <property type="component" value="Unassembled WGS sequence"/>
</dbReference>
<comment type="caution">
    <text evidence="1">The sequence shown here is derived from an EMBL/GenBank/DDBJ whole genome shotgun (WGS) entry which is preliminary data.</text>
</comment>
<dbReference type="AlphaFoldDB" id="A0AAV4QFH9"/>
<reference evidence="1 2" key="1">
    <citation type="submission" date="2021-06" db="EMBL/GenBank/DDBJ databases">
        <title>Caerostris darwini draft genome.</title>
        <authorList>
            <person name="Kono N."/>
            <person name="Arakawa K."/>
        </authorList>
    </citation>
    <scope>NUCLEOTIDE SEQUENCE [LARGE SCALE GENOMIC DNA]</scope>
</reference>